<dbReference type="AlphaFoldDB" id="A0A6V2Q1H4"/>
<gene>
    <name evidence="3" type="ORF">EHUX00137_LOCUS14428</name>
    <name evidence="4" type="ORF">EHUX00137_LOCUS14432</name>
</gene>
<keyword evidence="2" id="KW-0472">Membrane</keyword>
<name>A0A6V2Q1H4_EMIHU</name>
<feature type="compositionally biased region" description="Gly residues" evidence="1">
    <location>
        <begin position="221"/>
        <end position="230"/>
    </location>
</feature>
<feature type="region of interest" description="Disordered" evidence="1">
    <location>
        <begin position="221"/>
        <end position="249"/>
    </location>
</feature>
<organism evidence="4">
    <name type="scientific">Emiliania huxleyi</name>
    <name type="common">Coccolithophore</name>
    <name type="synonym">Pontosphaera huxleyi</name>
    <dbReference type="NCBI Taxonomy" id="2903"/>
    <lineage>
        <taxon>Eukaryota</taxon>
        <taxon>Haptista</taxon>
        <taxon>Haptophyta</taxon>
        <taxon>Prymnesiophyceae</taxon>
        <taxon>Isochrysidales</taxon>
        <taxon>Noelaerhabdaceae</taxon>
        <taxon>Emiliania</taxon>
    </lineage>
</organism>
<dbReference type="EMBL" id="HBIR01019097">
    <property type="protein sequence ID" value="CAE0544648.1"/>
    <property type="molecule type" value="Transcribed_RNA"/>
</dbReference>
<feature type="transmembrane region" description="Helical" evidence="2">
    <location>
        <begin position="145"/>
        <end position="168"/>
    </location>
</feature>
<feature type="transmembrane region" description="Helical" evidence="2">
    <location>
        <begin position="174"/>
        <end position="194"/>
    </location>
</feature>
<evidence type="ECO:0000313" key="3">
    <source>
        <dbReference type="EMBL" id="CAE0544641.1"/>
    </source>
</evidence>
<dbReference type="EMBL" id="HBIR01019093">
    <property type="protein sequence ID" value="CAE0544641.1"/>
    <property type="molecule type" value="Transcribed_RNA"/>
</dbReference>
<keyword evidence="2" id="KW-1133">Transmembrane helix</keyword>
<feature type="transmembrane region" description="Helical" evidence="2">
    <location>
        <begin position="79"/>
        <end position="103"/>
    </location>
</feature>
<evidence type="ECO:0000256" key="2">
    <source>
        <dbReference type="SAM" id="Phobius"/>
    </source>
</evidence>
<keyword evidence="2" id="KW-0812">Transmembrane</keyword>
<sequence length="339" mass="36810">MDHSAMARPALGLAGAEKRLYELNMNQGEISVQRQVMQFRVDYLSDLNTQSMLMAGVAAGMISSIELEAMRPEEDDPEFCFRTVLCFFYILAAVTSLGASIWVLYTSNNLINSALVAQLYGSTLADMQNAESVLELRMLDVRKMYILALVTMLPALLVMVLALIPWYISLPAVLVVGWFLAHAIHADFATAWHLERYNIPLSEMRPEYWVEGVAQRFFGGDGGGGGGGGPDSASRRTLGGAALGAPVESPRNPVSSCSVAAGRAPLAVPTLPLSQRQVSDFLESRLRSIFGTSSYNRLGDRVNALDEKRMSAAIKRGVSFSGGSPFGPAATHHHRRLQA</sequence>
<proteinExistence type="predicted"/>
<evidence type="ECO:0000256" key="1">
    <source>
        <dbReference type="SAM" id="MobiDB-lite"/>
    </source>
</evidence>
<evidence type="ECO:0000313" key="4">
    <source>
        <dbReference type="EMBL" id="CAE0544648.1"/>
    </source>
</evidence>
<protein>
    <submittedName>
        <fullName evidence="4">Uncharacterized protein</fullName>
    </submittedName>
</protein>
<reference evidence="4" key="1">
    <citation type="submission" date="2021-01" db="EMBL/GenBank/DDBJ databases">
        <authorList>
            <person name="Corre E."/>
            <person name="Pelletier E."/>
            <person name="Niang G."/>
            <person name="Scheremetjew M."/>
            <person name="Finn R."/>
            <person name="Kale V."/>
            <person name="Holt S."/>
            <person name="Cochrane G."/>
            <person name="Meng A."/>
            <person name="Brown T."/>
            <person name="Cohen L."/>
        </authorList>
    </citation>
    <scope>NUCLEOTIDE SEQUENCE</scope>
    <source>
        <strain evidence="4">379</strain>
    </source>
</reference>
<accession>A0A6V2Q1H4</accession>